<dbReference type="Pfam" id="PF07933">
    <property type="entry name" value="DUF1681"/>
    <property type="match status" value="1"/>
</dbReference>
<dbReference type="EMBL" id="CAJVCH010570416">
    <property type="protein sequence ID" value="CAG7834860.1"/>
    <property type="molecule type" value="Genomic_DNA"/>
</dbReference>
<feature type="domain" description="NECAP PHear" evidence="1">
    <location>
        <begin position="4"/>
        <end position="82"/>
    </location>
</feature>
<reference evidence="2" key="1">
    <citation type="submission" date="2021-06" db="EMBL/GenBank/DDBJ databases">
        <authorList>
            <person name="Hodson N. C."/>
            <person name="Mongue J. A."/>
            <person name="Jaron S. K."/>
        </authorList>
    </citation>
    <scope>NUCLEOTIDE SEQUENCE</scope>
</reference>
<keyword evidence="3" id="KW-1185">Reference proteome</keyword>
<comment type="caution">
    <text evidence="2">The sequence shown here is derived from an EMBL/GenBank/DDBJ whole genome shotgun (WGS) entry which is preliminary data.</text>
</comment>
<evidence type="ECO:0000313" key="3">
    <source>
        <dbReference type="Proteomes" id="UP000708208"/>
    </source>
</evidence>
<name>A0A8J2MA92_9HEXA</name>
<sequence length="88" mass="9976">MTFFKASDWDISNPDWYGKIVVFKADPACHDQLENRKGDIYGQSVIDVYPGTTLVPVLDSSRYFTLNIQDTKGNFEMKALLGKYNCSS</sequence>
<dbReference type="AlphaFoldDB" id="A0A8J2MA92"/>
<dbReference type="InterPro" id="IPR012466">
    <property type="entry name" value="NECAP_PHear"/>
</dbReference>
<gene>
    <name evidence="2" type="ORF">AFUS01_LOCUS44312</name>
</gene>
<organism evidence="2 3">
    <name type="scientific">Allacma fusca</name>
    <dbReference type="NCBI Taxonomy" id="39272"/>
    <lineage>
        <taxon>Eukaryota</taxon>
        <taxon>Metazoa</taxon>
        <taxon>Ecdysozoa</taxon>
        <taxon>Arthropoda</taxon>
        <taxon>Hexapoda</taxon>
        <taxon>Collembola</taxon>
        <taxon>Symphypleona</taxon>
        <taxon>Sminthuridae</taxon>
        <taxon>Allacma</taxon>
    </lineage>
</organism>
<accession>A0A8J2MA92</accession>
<evidence type="ECO:0000259" key="1">
    <source>
        <dbReference type="Pfam" id="PF07933"/>
    </source>
</evidence>
<dbReference type="PANTHER" id="PTHR12847">
    <property type="entry name" value="ATP-BINDING CASSETTE ABC TRANSPORTER-RELATED"/>
    <property type="match status" value="1"/>
</dbReference>
<dbReference type="Proteomes" id="UP000708208">
    <property type="component" value="Unassembled WGS sequence"/>
</dbReference>
<dbReference type="OrthoDB" id="8379166at2759"/>
<evidence type="ECO:0000313" key="2">
    <source>
        <dbReference type="EMBL" id="CAG7834860.1"/>
    </source>
</evidence>
<protein>
    <recommendedName>
        <fullName evidence="1">NECAP PHear domain-containing protein</fullName>
    </recommendedName>
</protein>
<proteinExistence type="predicted"/>
<dbReference type="GO" id="GO:0006897">
    <property type="term" value="P:endocytosis"/>
    <property type="evidence" value="ECO:0007669"/>
    <property type="project" value="InterPro"/>
</dbReference>
<dbReference type="PANTHER" id="PTHR12847:SF9">
    <property type="entry name" value="NECAP-LIKE PROTEIN CG9132"/>
    <property type="match status" value="1"/>
</dbReference>
<dbReference type="GO" id="GO:0030125">
    <property type="term" value="C:clathrin vesicle coat"/>
    <property type="evidence" value="ECO:0007669"/>
    <property type="project" value="TreeGrafter"/>
</dbReference>